<keyword evidence="3" id="KW-1185">Reference proteome</keyword>
<feature type="region of interest" description="Disordered" evidence="1">
    <location>
        <begin position="1"/>
        <end position="38"/>
    </location>
</feature>
<proteinExistence type="predicted"/>
<organism evidence="2 3">
    <name type="scientific">Clonostachys chloroleuca</name>
    <dbReference type="NCBI Taxonomy" id="1926264"/>
    <lineage>
        <taxon>Eukaryota</taxon>
        <taxon>Fungi</taxon>
        <taxon>Dikarya</taxon>
        <taxon>Ascomycota</taxon>
        <taxon>Pezizomycotina</taxon>
        <taxon>Sordariomycetes</taxon>
        <taxon>Hypocreomycetidae</taxon>
        <taxon>Hypocreales</taxon>
        <taxon>Bionectriaceae</taxon>
        <taxon>Clonostachys</taxon>
    </lineage>
</organism>
<gene>
    <name evidence="2" type="ORF">CCHLO57077_00017524</name>
</gene>
<evidence type="ECO:0000313" key="3">
    <source>
        <dbReference type="Proteomes" id="UP001160390"/>
    </source>
</evidence>
<dbReference type="AlphaFoldDB" id="A0AA35Q5W2"/>
<name>A0AA35Q5W2_9HYPO</name>
<evidence type="ECO:0000256" key="1">
    <source>
        <dbReference type="SAM" id="MobiDB-lite"/>
    </source>
</evidence>
<accession>A0AA35Q5W2</accession>
<evidence type="ECO:0000313" key="2">
    <source>
        <dbReference type="EMBL" id="CAI6091424.1"/>
    </source>
</evidence>
<comment type="caution">
    <text evidence="2">The sequence shown here is derived from an EMBL/GenBank/DDBJ whole genome shotgun (WGS) entry which is preliminary data.</text>
</comment>
<protein>
    <submittedName>
        <fullName evidence="2">Uncharacterized protein</fullName>
    </submittedName>
</protein>
<dbReference type="Proteomes" id="UP001160390">
    <property type="component" value="Unassembled WGS sequence"/>
</dbReference>
<dbReference type="EMBL" id="CABFNP030001122">
    <property type="protein sequence ID" value="CAI6091424.1"/>
    <property type="molecule type" value="Genomic_DNA"/>
</dbReference>
<sequence>MEILEMGRMMKRKKRKKKEEEEQEEEGKGLGSTARNTEAVTGIKVLQAMPASRAVPEISA</sequence>
<reference evidence="2" key="1">
    <citation type="submission" date="2023-01" db="EMBL/GenBank/DDBJ databases">
        <authorList>
            <person name="Piombo E."/>
        </authorList>
    </citation>
    <scope>NUCLEOTIDE SEQUENCE</scope>
</reference>